<dbReference type="Proteomes" id="UP000475214">
    <property type="component" value="Unassembled WGS sequence"/>
</dbReference>
<dbReference type="RefSeq" id="WP_163739614.1">
    <property type="nucleotide sequence ID" value="NZ_JAAGOA010000011.1"/>
</dbReference>
<evidence type="ECO:0000256" key="1">
    <source>
        <dbReference type="ARBA" id="ARBA00022553"/>
    </source>
</evidence>
<protein>
    <submittedName>
        <fullName evidence="6">DUF86 domain-containing protein</fullName>
    </submittedName>
</protein>
<keyword evidence="4" id="KW-0547">Nucleotide-binding</keyword>
<proteinExistence type="predicted"/>
<dbReference type="AlphaFoldDB" id="A0A6L9SAU9"/>
<sequence>MTGQDLAFATQATIAREHGERVLEALVHIDTFMTRTARLVARGRDWYDADVDEVPRLACEALIIKVGDAATRIPVALREQHPEIPWTLMSDMRNHLTHVYDVTDYEIVWDTLESDFPDVHLQVRAILGHPADT</sequence>
<evidence type="ECO:0000256" key="5">
    <source>
        <dbReference type="ARBA" id="ARBA00022801"/>
    </source>
</evidence>
<gene>
    <name evidence="6" type="ORF">G1H10_16130</name>
</gene>
<dbReference type="Pfam" id="PF01934">
    <property type="entry name" value="HepT-like"/>
    <property type="match status" value="1"/>
</dbReference>
<dbReference type="EMBL" id="JAAGOA010000011">
    <property type="protein sequence ID" value="NEE01702.1"/>
    <property type="molecule type" value="Genomic_DNA"/>
</dbReference>
<keyword evidence="3" id="KW-0540">Nuclease</keyword>
<evidence type="ECO:0000256" key="3">
    <source>
        <dbReference type="ARBA" id="ARBA00022722"/>
    </source>
</evidence>
<accession>A0A6L9SAU9</accession>
<dbReference type="InterPro" id="IPR008201">
    <property type="entry name" value="HepT-like"/>
</dbReference>
<keyword evidence="2" id="KW-1277">Toxin-antitoxin system</keyword>
<dbReference type="PANTHER" id="PTHR34139">
    <property type="entry name" value="UPF0331 PROTEIN MJ0127"/>
    <property type="match status" value="1"/>
</dbReference>
<name>A0A6L9SAU9_9ACTN</name>
<keyword evidence="5" id="KW-0378">Hydrolase</keyword>
<keyword evidence="1" id="KW-0597">Phosphoprotein</keyword>
<dbReference type="GO" id="GO:0110001">
    <property type="term" value="C:toxin-antitoxin complex"/>
    <property type="evidence" value="ECO:0007669"/>
    <property type="project" value="InterPro"/>
</dbReference>
<evidence type="ECO:0000313" key="7">
    <source>
        <dbReference type="Proteomes" id="UP000475214"/>
    </source>
</evidence>
<dbReference type="PANTHER" id="PTHR34139:SF1">
    <property type="entry name" value="RNASE MJ1380-RELATED"/>
    <property type="match status" value="1"/>
</dbReference>
<dbReference type="GO" id="GO:0016787">
    <property type="term" value="F:hydrolase activity"/>
    <property type="evidence" value="ECO:0007669"/>
    <property type="project" value="UniProtKB-KW"/>
</dbReference>
<reference evidence="6 7" key="1">
    <citation type="submission" date="2020-02" db="EMBL/GenBank/DDBJ databases">
        <authorList>
            <person name="Li X.-J."/>
            <person name="Han X.-M."/>
        </authorList>
    </citation>
    <scope>NUCLEOTIDE SEQUENCE [LARGE SCALE GENOMIC DNA]</scope>
    <source>
        <strain evidence="6 7">CCTCC AB 2017055</strain>
    </source>
</reference>
<dbReference type="InterPro" id="IPR051813">
    <property type="entry name" value="HepT_RNase_toxin"/>
</dbReference>
<evidence type="ECO:0000256" key="2">
    <source>
        <dbReference type="ARBA" id="ARBA00022649"/>
    </source>
</evidence>
<comment type="caution">
    <text evidence="6">The sequence shown here is derived from an EMBL/GenBank/DDBJ whole genome shotgun (WGS) entry which is preliminary data.</text>
</comment>
<keyword evidence="7" id="KW-1185">Reference proteome</keyword>
<evidence type="ECO:0000313" key="6">
    <source>
        <dbReference type="EMBL" id="NEE01702.1"/>
    </source>
</evidence>
<dbReference type="GO" id="GO:0000166">
    <property type="term" value="F:nucleotide binding"/>
    <property type="evidence" value="ECO:0007669"/>
    <property type="project" value="UniProtKB-KW"/>
</dbReference>
<organism evidence="6 7">
    <name type="scientific">Phytoactinopolyspora halotolerans</name>
    <dbReference type="NCBI Taxonomy" id="1981512"/>
    <lineage>
        <taxon>Bacteria</taxon>
        <taxon>Bacillati</taxon>
        <taxon>Actinomycetota</taxon>
        <taxon>Actinomycetes</taxon>
        <taxon>Jiangellales</taxon>
        <taxon>Jiangellaceae</taxon>
        <taxon>Phytoactinopolyspora</taxon>
    </lineage>
</organism>
<evidence type="ECO:0000256" key="4">
    <source>
        <dbReference type="ARBA" id="ARBA00022741"/>
    </source>
</evidence>
<dbReference type="GO" id="GO:0004540">
    <property type="term" value="F:RNA nuclease activity"/>
    <property type="evidence" value="ECO:0007669"/>
    <property type="project" value="InterPro"/>
</dbReference>